<gene>
    <name evidence="2" type="ORF">H103_05300</name>
</gene>
<feature type="compositionally biased region" description="Polar residues" evidence="1">
    <location>
        <begin position="190"/>
        <end position="210"/>
    </location>
</feature>
<dbReference type="OrthoDB" id="5430106at2759"/>
<sequence length="596" mass="64068">MSTPPNTHAPPHKPAGHKPHRPHVVGGQRAHGRNTSQMNLNKLQRLAMAHNSISDLHGGQEMPVTGRRHHARKKSAPSSPATSPKTGHHVRWNGSAVALGGVSSNNPAMRKNLSTPILKREGSSGNIIKKGHLLGELSRIEKPEEKKSVGFELAGSDDDDDDEWEDHSSPSGASTRRNSLVMGKAGITDGNPQGTALTFTKSPLVQQNNAADMKPEMSEGAAAAEAQPEPAKSTGDTAQPTEQGQNDVPQRLLSRQHSDMVPPAVSSVSATATQAPPERSSRVSSFANLSSLGGINQPDSRHNNEREESQRFSPNATPSSTDVGVSRFLISHPNGGSHPGGRSESDYSTPSSFLPNYQPRTPPSPETAITKAHKSPSRRRPAEPHSRTQQKLWLQRTATLSTSPSETSMGPMTPAAVPQVIDSNVAHTRLALDPHRAATAVGGFAGGPSAEGESKRIKKVYERLASEFSVMHRFRNPVVDSLNRMYDMTKSPAGQDGTSQTSASSNPGHLNTNDINHNSPSLHARNGSHSSNTNTSKQVKQGSVRFKDHEEAYNDDSDDLNDQSNDISSRSGYHLTEEELLVRRMWNSLEVAAPGD</sequence>
<feature type="region of interest" description="Disordered" evidence="1">
    <location>
        <begin position="55"/>
        <end position="90"/>
    </location>
</feature>
<feature type="compositionally biased region" description="Polar residues" evidence="1">
    <location>
        <begin position="496"/>
        <end position="541"/>
    </location>
</feature>
<name>A0A022VYU9_TRIRU</name>
<feature type="compositionally biased region" description="Polar residues" evidence="1">
    <location>
        <begin position="169"/>
        <end position="178"/>
    </location>
</feature>
<feature type="compositionally biased region" description="Acidic residues" evidence="1">
    <location>
        <begin position="155"/>
        <end position="165"/>
    </location>
</feature>
<feature type="region of interest" description="Disordered" evidence="1">
    <location>
        <begin position="1"/>
        <end position="39"/>
    </location>
</feature>
<dbReference type="HOGENOM" id="CLU_029628_0_0_1"/>
<feature type="compositionally biased region" description="Basic residues" evidence="1">
    <location>
        <begin position="10"/>
        <end position="23"/>
    </location>
</feature>
<feature type="compositionally biased region" description="Low complexity" evidence="1">
    <location>
        <begin position="76"/>
        <end position="85"/>
    </location>
</feature>
<feature type="compositionally biased region" description="Polar residues" evidence="1">
    <location>
        <begin position="346"/>
        <end position="359"/>
    </location>
</feature>
<feature type="compositionally biased region" description="Basic residues" evidence="1">
    <location>
        <begin position="66"/>
        <end position="75"/>
    </location>
</feature>
<organism evidence="2">
    <name type="scientific">Trichophyton rubrum CBS 288.86</name>
    <dbReference type="NCBI Taxonomy" id="1215330"/>
    <lineage>
        <taxon>Eukaryota</taxon>
        <taxon>Fungi</taxon>
        <taxon>Dikarya</taxon>
        <taxon>Ascomycota</taxon>
        <taxon>Pezizomycotina</taxon>
        <taxon>Eurotiomycetes</taxon>
        <taxon>Eurotiomycetidae</taxon>
        <taxon>Onygenales</taxon>
        <taxon>Arthrodermataceae</taxon>
        <taxon>Trichophyton</taxon>
    </lineage>
</organism>
<dbReference type="PANTHER" id="PTHR22794:SF2">
    <property type="entry name" value="THAP DOMAIN-CONTAINING PROTEIN 11"/>
    <property type="match status" value="1"/>
</dbReference>
<feature type="compositionally biased region" description="Low complexity" evidence="1">
    <location>
        <begin position="221"/>
        <end position="231"/>
    </location>
</feature>
<evidence type="ECO:0000313" key="2">
    <source>
        <dbReference type="EMBL" id="EZF51437.1"/>
    </source>
</evidence>
<dbReference type="GO" id="GO:0031931">
    <property type="term" value="C:TORC1 complex"/>
    <property type="evidence" value="ECO:0007669"/>
    <property type="project" value="TreeGrafter"/>
</dbReference>
<feature type="compositionally biased region" description="Basic and acidic residues" evidence="1">
    <location>
        <begin position="299"/>
        <end position="310"/>
    </location>
</feature>
<feature type="compositionally biased region" description="Polar residues" evidence="1">
    <location>
        <begin position="234"/>
        <end position="248"/>
    </location>
</feature>
<dbReference type="GO" id="GO:0000329">
    <property type="term" value="C:fungal-type vacuole membrane"/>
    <property type="evidence" value="ECO:0007669"/>
    <property type="project" value="TreeGrafter"/>
</dbReference>
<feature type="region of interest" description="Disordered" evidence="1">
    <location>
        <begin position="487"/>
        <end position="574"/>
    </location>
</feature>
<feature type="region of interest" description="Disordered" evidence="1">
    <location>
        <begin position="139"/>
        <end position="391"/>
    </location>
</feature>
<dbReference type="EMBL" id="KK207866">
    <property type="protein sequence ID" value="EZF51437.1"/>
    <property type="molecule type" value="Genomic_DNA"/>
</dbReference>
<proteinExistence type="predicted"/>
<feature type="compositionally biased region" description="Polar residues" evidence="1">
    <location>
        <begin position="282"/>
        <end position="298"/>
    </location>
</feature>
<feature type="compositionally biased region" description="Polar residues" evidence="1">
    <location>
        <begin position="311"/>
        <end position="323"/>
    </location>
</feature>
<evidence type="ECO:0000256" key="1">
    <source>
        <dbReference type="SAM" id="MobiDB-lite"/>
    </source>
</evidence>
<dbReference type="PANTHER" id="PTHR22794">
    <property type="entry name" value="THAP DOMAIN PROTEIN 11"/>
    <property type="match status" value="1"/>
</dbReference>
<protein>
    <submittedName>
        <fullName evidence="2">Uncharacterized protein</fullName>
    </submittedName>
</protein>
<feature type="compositionally biased region" description="Basic and acidic residues" evidence="1">
    <location>
        <begin position="139"/>
        <end position="149"/>
    </location>
</feature>
<feature type="compositionally biased region" description="Low complexity" evidence="1">
    <location>
        <begin position="261"/>
        <end position="277"/>
    </location>
</feature>
<dbReference type="AlphaFoldDB" id="A0A022VYU9"/>
<dbReference type="Proteomes" id="UP000023758">
    <property type="component" value="Unassembled WGS sequence"/>
</dbReference>
<reference evidence="2" key="1">
    <citation type="submission" date="2014-02" db="EMBL/GenBank/DDBJ databases">
        <title>The Genome Sequence of Trichophyton rubrum (morphotype fischeri) CBS 288.86.</title>
        <authorList>
            <consortium name="The Broad Institute Genomics Platform"/>
            <person name="Cuomo C.A."/>
            <person name="White T.C."/>
            <person name="Graser Y."/>
            <person name="Martinez-Rossi N."/>
            <person name="Heitman J."/>
            <person name="Young S.K."/>
            <person name="Zeng Q."/>
            <person name="Gargeya S."/>
            <person name="Abouelleil A."/>
            <person name="Alvarado L."/>
            <person name="Chapman S.B."/>
            <person name="Gainer-Dewar J."/>
            <person name="Goldberg J."/>
            <person name="Griggs A."/>
            <person name="Gujja S."/>
            <person name="Hansen M."/>
            <person name="Howarth C."/>
            <person name="Imamovic A."/>
            <person name="Larimer J."/>
            <person name="Martinez D."/>
            <person name="Murphy C."/>
            <person name="Pearson M.D."/>
            <person name="Persinoti G."/>
            <person name="Poon T."/>
            <person name="Priest M."/>
            <person name="Roberts A.D."/>
            <person name="Saif S."/>
            <person name="Shea T.D."/>
            <person name="Sykes S.N."/>
            <person name="Wortman J."/>
            <person name="Nusbaum C."/>
            <person name="Birren B."/>
        </authorList>
    </citation>
    <scope>NUCLEOTIDE SEQUENCE [LARGE SCALE GENOMIC DNA]</scope>
    <source>
        <strain evidence="2">CBS 288.86</strain>
    </source>
</reference>
<accession>A0A022VYU9</accession>